<accession>A0A8H4QNH1</accession>
<feature type="signal peptide" evidence="1">
    <location>
        <begin position="1"/>
        <end position="18"/>
    </location>
</feature>
<dbReference type="EMBL" id="JAACJL010000045">
    <property type="protein sequence ID" value="KAF4613915.1"/>
    <property type="molecule type" value="Genomic_DNA"/>
</dbReference>
<dbReference type="Proteomes" id="UP000521872">
    <property type="component" value="Unassembled WGS sequence"/>
</dbReference>
<evidence type="ECO:0000256" key="1">
    <source>
        <dbReference type="SAM" id="SignalP"/>
    </source>
</evidence>
<feature type="chain" id="PRO_5034760661" evidence="1">
    <location>
        <begin position="19"/>
        <end position="87"/>
    </location>
</feature>
<evidence type="ECO:0000313" key="3">
    <source>
        <dbReference type="Proteomes" id="UP000521872"/>
    </source>
</evidence>
<keyword evidence="1" id="KW-0732">Signal</keyword>
<evidence type="ECO:0000313" key="2">
    <source>
        <dbReference type="EMBL" id="KAF4613915.1"/>
    </source>
</evidence>
<comment type="caution">
    <text evidence="2">The sequence shown here is derived from an EMBL/GenBank/DDBJ whole genome shotgun (WGS) entry which is preliminary data.</text>
</comment>
<protein>
    <submittedName>
        <fullName evidence="2">Uncharacterized protein</fullName>
    </submittedName>
</protein>
<organism evidence="2 3">
    <name type="scientific">Agrocybe pediades</name>
    <dbReference type="NCBI Taxonomy" id="84607"/>
    <lineage>
        <taxon>Eukaryota</taxon>
        <taxon>Fungi</taxon>
        <taxon>Dikarya</taxon>
        <taxon>Basidiomycota</taxon>
        <taxon>Agaricomycotina</taxon>
        <taxon>Agaricomycetes</taxon>
        <taxon>Agaricomycetidae</taxon>
        <taxon>Agaricales</taxon>
        <taxon>Agaricineae</taxon>
        <taxon>Strophariaceae</taxon>
        <taxon>Agrocybe</taxon>
    </lineage>
</organism>
<name>A0A8H4QNH1_9AGAR</name>
<sequence>MAVSSLVVVLGVSSSGWGLELGSTLQTPWLLHVRSTGLIHAMEWALLAMQASSAPIPHRGCRTHGLLDPILKDNCDASAAYMKLHPV</sequence>
<reference evidence="2 3" key="1">
    <citation type="submission" date="2019-12" db="EMBL/GenBank/DDBJ databases">
        <authorList>
            <person name="Floudas D."/>
            <person name="Bentzer J."/>
            <person name="Ahren D."/>
            <person name="Johansson T."/>
            <person name="Persson P."/>
            <person name="Tunlid A."/>
        </authorList>
    </citation>
    <scope>NUCLEOTIDE SEQUENCE [LARGE SCALE GENOMIC DNA]</scope>
    <source>
        <strain evidence="2 3">CBS 102.39</strain>
    </source>
</reference>
<keyword evidence="3" id="KW-1185">Reference proteome</keyword>
<dbReference type="AlphaFoldDB" id="A0A8H4QNH1"/>
<proteinExistence type="predicted"/>
<gene>
    <name evidence="2" type="ORF">D9613_008178</name>
</gene>